<comment type="caution">
    <text evidence="1">The sequence shown here is derived from an EMBL/GenBank/DDBJ whole genome shotgun (WGS) entry which is preliminary data.</text>
</comment>
<dbReference type="Proteomes" id="UP000887013">
    <property type="component" value="Unassembled WGS sequence"/>
</dbReference>
<proteinExistence type="predicted"/>
<reference evidence="1" key="1">
    <citation type="submission" date="2020-08" db="EMBL/GenBank/DDBJ databases">
        <title>Multicomponent nature underlies the extraordinary mechanical properties of spider dragline silk.</title>
        <authorList>
            <person name="Kono N."/>
            <person name="Nakamura H."/>
            <person name="Mori M."/>
            <person name="Yoshida Y."/>
            <person name="Ohtoshi R."/>
            <person name="Malay A.D."/>
            <person name="Moran D.A.P."/>
            <person name="Tomita M."/>
            <person name="Numata K."/>
            <person name="Arakawa K."/>
        </authorList>
    </citation>
    <scope>NUCLEOTIDE SEQUENCE</scope>
</reference>
<sequence length="84" mass="9982">MMKKEPFNLRVLSYFEAIYLSLNPAENAWIKPVVSIEKISYSNRVHPDIRGRHVISGRQRADEKFVRMTDDSQTHRNASRFIYR</sequence>
<keyword evidence="2" id="KW-1185">Reference proteome</keyword>
<dbReference type="AlphaFoldDB" id="A0A8X6R0E5"/>
<evidence type="ECO:0000313" key="1">
    <source>
        <dbReference type="EMBL" id="GFU41605.1"/>
    </source>
</evidence>
<evidence type="ECO:0000313" key="2">
    <source>
        <dbReference type="Proteomes" id="UP000887013"/>
    </source>
</evidence>
<accession>A0A8X6R0E5</accession>
<name>A0A8X6R0E5_NEPPI</name>
<protein>
    <submittedName>
        <fullName evidence="1">Uncharacterized protein</fullName>
    </submittedName>
</protein>
<organism evidence="1 2">
    <name type="scientific">Nephila pilipes</name>
    <name type="common">Giant wood spider</name>
    <name type="synonym">Nephila maculata</name>
    <dbReference type="NCBI Taxonomy" id="299642"/>
    <lineage>
        <taxon>Eukaryota</taxon>
        <taxon>Metazoa</taxon>
        <taxon>Ecdysozoa</taxon>
        <taxon>Arthropoda</taxon>
        <taxon>Chelicerata</taxon>
        <taxon>Arachnida</taxon>
        <taxon>Araneae</taxon>
        <taxon>Araneomorphae</taxon>
        <taxon>Entelegynae</taxon>
        <taxon>Araneoidea</taxon>
        <taxon>Nephilidae</taxon>
        <taxon>Nephila</taxon>
    </lineage>
</organism>
<dbReference type="EMBL" id="BMAW01035870">
    <property type="protein sequence ID" value="GFU41605.1"/>
    <property type="molecule type" value="Genomic_DNA"/>
</dbReference>
<gene>
    <name evidence="1" type="ORF">NPIL_39471</name>
</gene>